<dbReference type="PANTHER" id="PTHR33169:SF14">
    <property type="entry name" value="TRANSCRIPTIONAL REGULATOR RV3488"/>
    <property type="match status" value="1"/>
</dbReference>
<dbReference type="PANTHER" id="PTHR33169">
    <property type="entry name" value="PADR-FAMILY TRANSCRIPTIONAL REGULATOR"/>
    <property type="match status" value="1"/>
</dbReference>
<evidence type="ECO:0000313" key="3">
    <source>
        <dbReference type="Proteomes" id="UP001611383"/>
    </source>
</evidence>
<accession>A0ABY9XA44</accession>
<organism evidence="2 3">
    <name type="scientific">Archangium minus</name>
    <dbReference type="NCBI Taxonomy" id="83450"/>
    <lineage>
        <taxon>Bacteria</taxon>
        <taxon>Pseudomonadati</taxon>
        <taxon>Myxococcota</taxon>
        <taxon>Myxococcia</taxon>
        <taxon>Myxococcales</taxon>
        <taxon>Cystobacterineae</taxon>
        <taxon>Archangiaceae</taxon>
        <taxon>Archangium</taxon>
    </lineage>
</organism>
<keyword evidence="3" id="KW-1185">Reference proteome</keyword>
<dbReference type="Pfam" id="PF03551">
    <property type="entry name" value="PadR"/>
    <property type="match status" value="1"/>
</dbReference>
<dbReference type="EMBL" id="CP043494">
    <property type="protein sequence ID" value="WNG52265.1"/>
    <property type="molecule type" value="Genomic_DNA"/>
</dbReference>
<evidence type="ECO:0000259" key="1">
    <source>
        <dbReference type="Pfam" id="PF03551"/>
    </source>
</evidence>
<dbReference type="InterPro" id="IPR036388">
    <property type="entry name" value="WH-like_DNA-bd_sf"/>
</dbReference>
<gene>
    <name evidence="2" type="ORF">F0U60_06800</name>
</gene>
<reference evidence="2 3" key="1">
    <citation type="submission" date="2019-08" db="EMBL/GenBank/DDBJ databases">
        <title>Archangium and Cystobacter genomes.</title>
        <authorList>
            <person name="Chen I.-C.K."/>
            <person name="Wielgoss S."/>
        </authorList>
    </citation>
    <scope>NUCLEOTIDE SEQUENCE [LARGE SCALE GENOMIC DNA]</scope>
    <source>
        <strain evidence="2 3">Cbm 6</strain>
    </source>
</reference>
<dbReference type="SUPFAM" id="SSF46785">
    <property type="entry name" value="Winged helix' DNA-binding domain"/>
    <property type="match status" value="1"/>
</dbReference>
<sequence length="189" mass="21418">MSVVRLLVLGVIRMRGQAAHGYAVHRELVTWRVDTWTRVKPGSIYHALKQLTKEGKLRAVGVEESTEGPGRTLYELTQEGEAEFRELLDAALSSIEWEELGAGVAFMQTLPRHHVIRLLKEQHRRATEIHVGLEKMVPMFPHRDQPPHTQDLLALWSGGIAATARWTEGLLQRLEAGEYVMADDTKRPQ</sequence>
<dbReference type="InterPro" id="IPR005149">
    <property type="entry name" value="Tscrpt_reg_PadR_N"/>
</dbReference>
<dbReference type="Gene3D" id="1.10.10.10">
    <property type="entry name" value="Winged helix-like DNA-binding domain superfamily/Winged helix DNA-binding domain"/>
    <property type="match status" value="1"/>
</dbReference>
<protein>
    <submittedName>
        <fullName evidence="2">PadR family transcriptional regulator</fullName>
    </submittedName>
</protein>
<dbReference type="Proteomes" id="UP001611383">
    <property type="component" value="Chromosome"/>
</dbReference>
<evidence type="ECO:0000313" key="2">
    <source>
        <dbReference type="EMBL" id="WNG52265.1"/>
    </source>
</evidence>
<feature type="domain" description="Transcription regulator PadR N-terminal" evidence="1">
    <location>
        <begin position="8"/>
        <end position="86"/>
    </location>
</feature>
<dbReference type="InterPro" id="IPR052509">
    <property type="entry name" value="Metal_resp_DNA-bind_regulator"/>
</dbReference>
<proteinExistence type="predicted"/>
<name>A0ABY9XA44_9BACT</name>
<dbReference type="InterPro" id="IPR036390">
    <property type="entry name" value="WH_DNA-bd_sf"/>
</dbReference>